<feature type="transmembrane region" description="Helical" evidence="1">
    <location>
        <begin position="69"/>
        <end position="87"/>
    </location>
</feature>
<evidence type="ECO:0000313" key="4">
    <source>
        <dbReference type="Proteomes" id="UP000286701"/>
    </source>
</evidence>
<dbReference type="EMBL" id="SBIW01000011">
    <property type="protein sequence ID" value="RWY48376.1"/>
    <property type="molecule type" value="Genomic_DNA"/>
</dbReference>
<dbReference type="GO" id="GO:0008237">
    <property type="term" value="F:metallopeptidase activity"/>
    <property type="evidence" value="ECO:0007669"/>
    <property type="project" value="UniProtKB-KW"/>
</dbReference>
<dbReference type="GO" id="GO:0080120">
    <property type="term" value="P:CAAX-box protein maturation"/>
    <property type="evidence" value="ECO:0007669"/>
    <property type="project" value="UniProtKB-ARBA"/>
</dbReference>
<feature type="transmembrane region" description="Helical" evidence="1">
    <location>
        <begin position="207"/>
        <end position="227"/>
    </location>
</feature>
<keyword evidence="3" id="KW-0645">Protease</keyword>
<dbReference type="Proteomes" id="UP000286701">
    <property type="component" value="Unassembled WGS sequence"/>
</dbReference>
<dbReference type="Pfam" id="PF02517">
    <property type="entry name" value="Rce1-like"/>
    <property type="match status" value="1"/>
</dbReference>
<keyword evidence="1" id="KW-0812">Transmembrane</keyword>
<evidence type="ECO:0000256" key="1">
    <source>
        <dbReference type="SAM" id="Phobius"/>
    </source>
</evidence>
<protein>
    <submittedName>
        <fullName evidence="3">CPBP family intramembrane metalloprotease</fullName>
    </submittedName>
</protein>
<feature type="transmembrane region" description="Helical" evidence="1">
    <location>
        <begin position="39"/>
        <end position="57"/>
    </location>
</feature>
<proteinExistence type="predicted"/>
<keyword evidence="1" id="KW-1133">Transmembrane helix</keyword>
<dbReference type="RefSeq" id="WP_128535723.1">
    <property type="nucleotide sequence ID" value="NZ_SBIW01000011.1"/>
</dbReference>
<feature type="domain" description="CAAX prenyl protease 2/Lysostaphin resistance protein A-like" evidence="2">
    <location>
        <begin position="145"/>
        <end position="244"/>
    </location>
</feature>
<keyword evidence="3" id="KW-0378">Hydrolase</keyword>
<feature type="transmembrane region" description="Helical" evidence="1">
    <location>
        <begin position="185"/>
        <end position="201"/>
    </location>
</feature>
<dbReference type="OrthoDB" id="2661755at2"/>
<reference evidence="3 4" key="1">
    <citation type="submission" date="2019-01" db="EMBL/GenBank/DDBJ databases">
        <title>Mucilaginibacter antarcticum sp. nov., isolated from antarctic soil.</title>
        <authorList>
            <person name="Yan Y.-Q."/>
            <person name="Du Z.-J."/>
        </authorList>
    </citation>
    <scope>NUCLEOTIDE SEQUENCE [LARGE SCALE GENOMIC DNA]</scope>
    <source>
        <strain evidence="3 4">F01003</strain>
    </source>
</reference>
<sequence>MVKAKLGNDRRFGKLIEEQNDIDFPYYNGQPVYLKTWKWIVAWLGTFVGFLVLSLIPTHNNIEMIPTRILFTVTPLAIFWYLTKPYWKAIFRKPVAKDYWYMVIFAILNIVITTIIAIIVQALGFHTADTPATNGLGHAHVAELVAFYVGTGIQLFGEELLVVIPFLAVMSILQLKFSVSRKKSILWAWLLSALWFGAIHLTTYNWNIIQCFVIIGGARIALTLAFIRTKNIWVSTGAHILNDWALFTAITLAQVLK</sequence>
<gene>
    <name evidence="3" type="ORF">EPL05_19740</name>
</gene>
<evidence type="ECO:0000313" key="3">
    <source>
        <dbReference type="EMBL" id="RWY48376.1"/>
    </source>
</evidence>
<dbReference type="GO" id="GO:0006508">
    <property type="term" value="P:proteolysis"/>
    <property type="evidence" value="ECO:0007669"/>
    <property type="project" value="UniProtKB-KW"/>
</dbReference>
<name>A0A3S4Y696_9SPHI</name>
<feature type="transmembrane region" description="Helical" evidence="1">
    <location>
        <begin position="145"/>
        <end position="173"/>
    </location>
</feature>
<keyword evidence="4" id="KW-1185">Reference proteome</keyword>
<evidence type="ECO:0000259" key="2">
    <source>
        <dbReference type="Pfam" id="PF02517"/>
    </source>
</evidence>
<keyword evidence="1" id="KW-0472">Membrane</keyword>
<dbReference type="AlphaFoldDB" id="A0A3S4Y696"/>
<comment type="caution">
    <text evidence="3">The sequence shown here is derived from an EMBL/GenBank/DDBJ whole genome shotgun (WGS) entry which is preliminary data.</text>
</comment>
<organism evidence="3 4">
    <name type="scientific">Mucilaginibacter gilvus</name>
    <dbReference type="NCBI Taxonomy" id="2305909"/>
    <lineage>
        <taxon>Bacteria</taxon>
        <taxon>Pseudomonadati</taxon>
        <taxon>Bacteroidota</taxon>
        <taxon>Sphingobacteriia</taxon>
        <taxon>Sphingobacteriales</taxon>
        <taxon>Sphingobacteriaceae</taxon>
        <taxon>Mucilaginibacter</taxon>
    </lineage>
</organism>
<keyword evidence="3" id="KW-0482">Metalloprotease</keyword>
<dbReference type="GO" id="GO:0004175">
    <property type="term" value="F:endopeptidase activity"/>
    <property type="evidence" value="ECO:0007669"/>
    <property type="project" value="UniProtKB-ARBA"/>
</dbReference>
<dbReference type="InterPro" id="IPR003675">
    <property type="entry name" value="Rce1/LyrA-like_dom"/>
</dbReference>
<feature type="transmembrane region" description="Helical" evidence="1">
    <location>
        <begin position="99"/>
        <end position="125"/>
    </location>
</feature>
<accession>A0A3S4Y696</accession>